<evidence type="ECO:0000256" key="1">
    <source>
        <dbReference type="ARBA" id="ARBA00004167"/>
    </source>
</evidence>
<evidence type="ECO:0000256" key="6">
    <source>
        <dbReference type="SAM" id="Phobius"/>
    </source>
</evidence>
<dbReference type="SUPFAM" id="SSF74653">
    <property type="entry name" value="TolA/TonB C-terminal domain"/>
    <property type="match status" value="1"/>
</dbReference>
<evidence type="ECO:0000256" key="4">
    <source>
        <dbReference type="ARBA" id="ARBA00023136"/>
    </source>
</evidence>
<dbReference type="InterPro" id="IPR006260">
    <property type="entry name" value="TonB/TolA_C"/>
</dbReference>
<dbReference type="Pfam" id="PF13103">
    <property type="entry name" value="TonB_2"/>
    <property type="match status" value="1"/>
</dbReference>
<evidence type="ECO:0000256" key="3">
    <source>
        <dbReference type="ARBA" id="ARBA00022989"/>
    </source>
</evidence>
<keyword evidence="4 6" id="KW-0472">Membrane</keyword>
<dbReference type="OrthoDB" id="7032053at2"/>
<dbReference type="Gene3D" id="3.30.1150.10">
    <property type="match status" value="1"/>
</dbReference>
<evidence type="ECO:0000256" key="2">
    <source>
        <dbReference type="ARBA" id="ARBA00022692"/>
    </source>
</evidence>
<keyword evidence="3 6" id="KW-1133">Transmembrane helix</keyword>
<sequence length="237" mass="25627">MPLHSPQSDRPGTKRPLLGYIKIGAGVLVVAGLAWLVWEWANSTSTVRREVAQTPMIVPLPPPPPPPPEPEKVPEPEEPEEIVEPEPEPEPTPVEEPLPDDQEPTPSDDSSEAMEIDGEAQAGGDAFNIGAGSGRGMSGSGAGRAGNATYGQYLAHNFQRILRDDDDTRQLSYRMQVNLWLNEDGQITRAEVLRSSGDTDVDSKILAALRNAPAMEQMPPKSFSLPVQVSLQGRRPG</sequence>
<feature type="compositionally biased region" description="Acidic residues" evidence="5">
    <location>
        <begin position="76"/>
        <end position="89"/>
    </location>
</feature>
<proteinExistence type="predicted"/>
<comment type="subcellular location">
    <subcellularLocation>
        <location evidence="1">Membrane</location>
        <topology evidence="1">Single-pass membrane protein</topology>
    </subcellularLocation>
</comment>
<evidence type="ECO:0000256" key="5">
    <source>
        <dbReference type="SAM" id="MobiDB-lite"/>
    </source>
</evidence>
<name>A0A1H1Q732_9GAMM</name>
<gene>
    <name evidence="7" type="ORF">SAMN05216198_1401</name>
</gene>
<dbReference type="GO" id="GO:0016020">
    <property type="term" value="C:membrane"/>
    <property type="evidence" value="ECO:0007669"/>
    <property type="project" value="UniProtKB-SubCell"/>
</dbReference>
<evidence type="ECO:0000313" key="8">
    <source>
        <dbReference type="Proteomes" id="UP000243426"/>
    </source>
</evidence>
<feature type="compositionally biased region" description="Pro residues" evidence="5">
    <location>
        <begin position="58"/>
        <end position="68"/>
    </location>
</feature>
<keyword evidence="2 6" id="KW-0812">Transmembrane</keyword>
<accession>A0A1H1Q732</accession>
<feature type="region of interest" description="Disordered" evidence="5">
    <location>
        <begin position="56"/>
        <end position="113"/>
    </location>
</feature>
<dbReference type="NCBIfam" id="TIGR01352">
    <property type="entry name" value="tonB_Cterm"/>
    <property type="match status" value="1"/>
</dbReference>
<dbReference type="RefSeq" id="WP_090272652.1">
    <property type="nucleotide sequence ID" value="NZ_LT629748.1"/>
</dbReference>
<organism evidence="7 8">
    <name type="scientific">Halopseudomonas litoralis</name>
    <dbReference type="NCBI Taxonomy" id="797277"/>
    <lineage>
        <taxon>Bacteria</taxon>
        <taxon>Pseudomonadati</taxon>
        <taxon>Pseudomonadota</taxon>
        <taxon>Gammaproteobacteria</taxon>
        <taxon>Pseudomonadales</taxon>
        <taxon>Pseudomonadaceae</taxon>
        <taxon>Halopseudomonas</taxon>
    </lineage>
</organism>
<feature type="transmembrane region" description="Helical" evidence="6">
    <location>
        <begin position="20"/>
        <end position="38"/>
    </location>
</feature>
<keyword evidence="8" id="KW-1185">Reference proteome</keyword>
<dbReference type="STRING" id="797277.SAMN05216198_1401"/>
<dbReference type="AlphaFoldDB" id="A0A1H1Q732"/>
<dbReference type="Proteomes" id="UP000243426">
    <property type="component" value="Chromosome I"/>
</dbReference>
<evidence type="ECO:0000313" key="7">
    <source>
        <dbReference type="EMBL" id="SDS19236.1"/>
    </source>
</evidence>
<reference evidence="8" key="1">
    <citation type="submission" date="2016-10" db="EMBL/GenBank/DDBJ databases">
        <authorList>
            <person name="Varghese N."/>
            <person name="Submissions S."/>
        </authorList>
    </citation>
    <scope>NUCLEOTIDE SEQUENCE [LARGE SCALE GENOMIC DNA]</scope>
    <source>
        <strain evidence="8">2SM5</strain>
    </source>
</reference>
<dbReference type="EMBL" id="LT629748">
    <property type="protein sequence ID" value="SDS19236.1"/>
    <property type="molecule type" value="Genomic_DNA"/>
</dbReference>
<protein>
    <submittedName>
        <fullName evidence="7">Outer membrane transport energization protein TonB</fullName>
    </submittedName>
</protein>